<keyword evidence="10 13" id="KW-0408">Iron</keyword>
<comment type="caution">
    <text evidence="14">The sequence shown here is derived from an EMBL/GenBank/DDBJ whole genome shotgun (WGS) entry which is preliminary data.</text>
</comment>
<dbReference type="InterPro" id="IPR036396">
    <property type="entry name" value="Cyt_P450_sf"/>
</dbReference>
<evidence type="ECO:0000256" key="12">
    <source>
        <dbReference type="ARBA" id="ARBA00023136"/>
    </source>
</evidence>
<dbReference type="STRING" id="2316362.A0A4Q2DIP7"/>
<dbReference type="PRINTS" id="PR00385">
    <property type="entry name" value="P450"/>
</dbReference>
<keyword evidence="9" id="KW-0560">Oxidoreductase</keyword>
<dbReference type="SUPFAM" id="SSF48264">
    <property type="entry name" value="Cytochrome P450"/>
    <property type="match status" value="1"/>
</dbReference>
<keyword evidence="11" id="KW-0503">Monooxygenase</keyword>
<name>A0A4Q2DIP7_9AGAR</name>
<dbReference type="GO" id="GO:0004497">
    <property type="term" value="F:monooxygenase activity"/>
    <property type="evidence" value="ECO:0007669"/>
    <property type="project" value="UniProtKB-KW"/>
</dbReference>
<dbReference type="InterPro" id="IPR001128">
    <property type="entry name" value="Cyt_P450"/>
</dbReference>
<evidence type="ECO:0008006" key="16">
    <source>
        <dbReference type="Google" id="ProtNLM"/>
    </source>
</evidence>
<dbReference type="PRINTS" id="PR00463">
    <property type="entry name" value="EP450I"/>
</dbReference>
<evidence type="ECO:0000256" key="5">
    <source>
        <dbReference type="ARBA" id="ARBA00022617"/>
    </source>
</evidence>
<accession>A0A4Q2DIP7</accession>
<dbReference type="PANTHER" id="PTHR24305">
    <property type="entry name" value="CYTOCHROME P450"/>
    <property type="match status" value="1"/>
</dbReference>
<comment type="pathway">
    <text evidence="3">Secondary metabolite biosynthesis; terpenoid biosynthesis.</text>
</comment>
<dbReference type="Gene3D" id="1.10.630.10">
    <property type="entry name" value="Cytochrome P450"/>
    <property type="match status" value="1"/>
</dbReference>
<keyword evidence="8" id="KW-1133">Transmembrane helix</keyword>
<dbReference type="InterPro" id="IPR050121">
    <property type="entry name" value="Cytochrome_P450_monoxygenase"/>
</dbReference>
<evidence type="ECO:0000256" key="6">
    <source>
        <dbReference type="ARBA" id="ARBA00022692"/>
    </source>
</evidence>
<sequence length="559" mass="62493">MPSLTLQALTAFVAAWVVYRVYLRYAQNAALAVVPGPKSNSWLLGDLKAMFATNGWEYHKQLMKDYGAVFKFSGLLKAPHLYVYDPKALSQILSKEQGVYEKTEDFLVMNGLIFGNSLPASHGDEHRKQKKMIGPVFSPAHMREILPTCFRVAYTLRDSIKQQVLRGQSEVDLSAWMSRVSLELIGQGGFGYSLDPLTENAPEHPFTTSIKNLARSATDPLMVLPRMYLLPPLSKIGSPRFRRFLLDIVPWPKLHAIRDMVDVMDQTAKEILGQAQKSLDADDEVLKARIGSGKDILSILLRTNMLASEEEKLPQSDLLGQIGSITFAGMDTTSNGLSRTLHLLSEHPEVQAKLRAELQEARKQRNGDDPEFETLMTLPYLDAVCKETLRLYAPVPFLLRRVCTDMIMPLHTPIQTAFDPKQQLNEIFVPEGTTIIMSLIGCNRNKDVWGEDAEEWKPERWLEPVKESVVGAKVPGVYSHLMTFLGGGRACVGVKFAQLQIKVVLSTLVENFTFAPGSKEIIWQLNGVIQPTTKDAGFTSTGHRKLQLPLKLSCIEAED</sequence>
<evidence type="ECO:0000256" key="3">
    <source>
        <dbReference type="ARBA" id="ARBA00004721"/>
    </source>
</evidence>
<dbReference type="InterPro" id="IPR002401">
    <property type="entry name" value="Cyt_P450_E_grp-I"/>
</dbReference>
<keyword evidence="7 13" id="KW-0479">Metal-binding</keyword>
<evidence type="ECO:0000256" key="11">
    <source>
        <dbReference type="ARBA" id="ARBA00023033"/>
    </source>
</evidence>
<comment type="similarity">
    <text evidence="4">Belongs to the cytochrome P450 family.</text>
</comment>
<evidence type="ECO:0000256" key="4">
    <source>
        <dbReference type="ARBA" id="ARBA00010617"/>
    </source>
</evidence>
<proteinExistence type="inferred from homology"/>
<evidence type="ECO:0000256" key="8">
    <source>
        <dbReference type="ARBA" id="ARBA00022989"/>
    </source>
</evidence>
<dbReference type="CDD" id="cd11069">
    <property type="entry name" value="CYP_FUM15-like"/>
    <property type="match status" value="1"/>
</dbReference>
<dbReference type="Proteomes" id="UP000290288">
    <property type="component" value="Unassembled WGS sequence"/>
</dbReference>
<gene>
    <name evidence="14" type="ORF">EST38_g6182</name>
</gene>
<keyword evidence="15" id="KW-1185">Reference proteome</keyword>
<evidence type="ECO:0000313" key="14">
    <source>
        <dbReference type="EMBL" id="RXW19679.1"/>
    </source>
</evidence>
<comment type="subcellular location">
    <subcellularLocation>
        <location evidence="2">Membrane</location>
    </subcellularLocation>
</comment>
<dbReference type="GO" id="GO:0016020">
    <property type="term" value="C:membrane"/>
    <property type="evidence" value="ECO:0007669"/>
    <property type="project" value="UniProtKB-SubCell"/>
</dbReference>
<comment type="cofactor">
    <cofactor evidence="1 13">
        <name>heme</name>
        <dbReference type="ChEBI" id="CHEBI:30413"/>
    </cofactor>
</comment>
<dbReference type="AlphaFoldDB" id="A0A4Q2DIP7"/>
<keyword evidence="5 13" id="KW-0349">Heme</keyword>
<keyword evidence="6" id="KW-0812">Transmembrane</keyword>
<dbReference type="GO" id="GO:0020037">
    <property type="term" value="F:heme binding"/>
    <property type="evidence" value="ECO:0007669"/>
    <property type="project" value="InterPro"/>
</dbReference>
<dbReference type="OrthoDB" id="1470350at2759"/>
<reference evidence="14 15" key="1">
    <citation type="submission" date="2019-01" db="EMBL/GenBank/DDBJ databases">
        <title>Draft genome sequence of Psathyrella aberdarensis IHI B618.</title>
        <authorList>
            <person name="Buettner E."/>
            <person name="Kellner H."/>
        </authorList>
    </citation>
    <scope>NUCLEOTIDE SEQUENCE [LARGE SCALE GENOMIC DNA]</scope>
    <source>
        <strain evidence="14 15">IHI B618</strain>
    </source>
</reference>
<evidence type="ECO:0000256" key="2">
    <source>
        <dbReference type="ARBA" id="ARBA00004370"/>
    </source>
</evidence>
<organism evidence="14 15">
    <name type="scientific">Candolleomyces aberdarensis</name>
    <dbReference type="NCBI Taxonomy" id="2316362"/>
    <lineage>
        <taxon>Eukaryota</taxon>
        <taxon>Fungi</taxon>
        <taxon>Dikarya</taxon>
        <taxon>Basidiomycota</taxon>
        <taxon>Agaricomycotina</taxon>
        <taxon>Agaricomycetes</taxon>
        <taxon>Agaricomycetidae</taxon>
        <taxon>Agaricales</taxon>
        <taxon>Agaricineae</taxon>
        <taxon>Psathyrellaceae</taxon>
        <taxon>Candolleomyces</taxon>
    </lineage>
</organism>
<evidence type="ECO:0000256" key="9">
    <source>
        <dbReference type="ARBA" id="ARBA00023002"/>
    </source>
</evidence>
<dbReference type="EMBL" id="SDEE01000189">
    <property type="protein sequence ID" value="RXW19679.1"/>
    <property type="molecule type" value="Genomic_DNA"/>
</dbReference>
<feature type="binding site" description="axial binding residue" evidence="13">
    <location>
        <position position="491"/>
    </location>
    <ligand>
        <name>heme</name>
        <dbReference type="ChEBI" id="CHEBI:30413"/>
    </ligand>
    <ligandPart>
        <name>Fe</name>
        <dbReference type="ChEBI" id="CHEBI:18248"/>
    </ligandPart>
</feature>
<evidence type="ECO:0000313" key="15">
    <source>
        <dbReference type="Proteomes" id="UP000290288"/>
    </source>
</evidence>
<dbReference type="PANTHER" id="PTHR24305:SF166">
    <property type="entry name" value="CYTOCHROME P450 12A4, MITOCHONDRIAL-RELATED"/>
    <property type="match status" value="1"/>
</dbReference>
<dbReference type="Pfam" id="PF00067">
    <property type="entry name" value="p450"/>
    <property type="match status" value="1"/>
</dbReference>
<evidence type="ECO:0000256" key="10">
    <source>
        <dbReference type="ARBA" id="ARBA00023004"/>
    </source>
</evidence>
<keyword evidence="12" id="KW-0472">Membrane</keyword>
<evidence type="ECO:0000256" key="1">
    <source>
        <dbReference type="ARBA" id="ARBA00001971"/>
    </source>
</evidence>
<evidence type="ECO:0000256" key="7">
    <source>
        <dbReference type="ARBA" id="ARBA00022723"/>
    </source>
</evidence>
<evidence type="ECO:0000256" key="13">
    <source>
        <dbReference type="PIRSR" id="PIRSR602401-1"/>
    </source>
</evidence>
<dbReference type="GO" id="GO:0005506">
    <property type="term" value="F:iron ion binding"/>
    <property type="evidence" value="ECO:0007669"/>
    <property type="project" value="InterPro"/>
</dbReference>
<dbReference type="GO" id="GO:0016705">
    <property type="term" value="F:oxidoreductase activity, acting on paired donors, with incorporation or reduction of molecular oxygen"/>
    <property type="evidence" value="ECO:0007669"/>
    <property type="project" value="InterPro"/>
</dbReference>
<protein>
    <recommendedName>
        <fullName evidence="16">Cytochrome P450</fullName>
    </recommendedName>
</protein>